<proteinExistence type="predicted"/>
<organism evidence="2 3">
    <name type="scientific">Periplaneta americana</name>
    <name type="common">American cockroach</name>
    <name type="synonym">Blatta americana</name>
    <dbReference type="NCBI Taxonomy" id="6978"/>
    <lineage>
        <taxon>Eukaryota</taxon>
        <taxon>Metazoa</taxon>
        <taxon>Ecdysozoa</taxon>
        <taxon>Arthropoda</taxon>
        <taxon>Hexapoda</taxon>
        <taxon>Insecta</taxon>
        <taxon>Pterygota</taxon>
        <taxon>Neoptera</taxon>
        <taxon>Polyneoptera</taxon>
        <taxon>Dictyoptera</taxon>
        <taxon>Blattodea</taxon>
        <taxon>Blattoidea</taxon>
        <taxon>Blattidae</taxon>
        <taxon>Blattinae</taxon>
        <taxon>Periplaneta</taxon>
    </lineage>
</organism>
<dbReference type="Proteomes" id="UP001148838">
    <property type="component" value="Unassembled WGS sequence"/>
</dbReference>
<keyword evidence="3" id="KW-1185">Reference proteome</keyword>
<gene>
    <name evidence="2" type="ORF">ANN_20932</name>
</gene>
<evidence type="ECO:0000313" key="3">
    <source>
        <dbReference type="Proteomes" id="UP001148838"/>
    </source>
</evidence>
<accession>A0ABQ8SDZ4</accession>
<sequence length="214" mass="25344">MKRMKMTKKYMEKKMNRTEGENGGEDYEECEDSEKKIEEENIKRIKIVMKKMIEFEAADLECNNKLDNHYTIENDKHRKKSNGYTTYEEVHGIVDTGSLRRIDIITFKPGETKGYILDPTIRFETHQNQPEEVNLETRTIYEPTIPYYKTSYKLRDIEVIGLMMDARGTITKQFVSFCHKFGVPRTTIKEISMIALKSSLQILRRYLYFNSNYS</sequence>
<name>A0ABQ8SDZ4_PERAM</name>
<protein>
    <submittedName>
        <fullName evidence="2">Uncharacterized protein</fullName>
    </submittedName>
</protein>
<feature type="region of interest" description="Disordered" evidence="1">
    <location>
        <begin position="1"/>
        <end position="32"/>
    </location>
</feature>
<feature type="compositionally biased region" description="Basic and acidic residues" evidence="1">
    <location>
        <begin position="9"/>
        <end position="20"/>
    </location>
</feature>
<evidence type="ECO:0000256" key="1">
    <source>
        <dbReference type="SAM" id="MobiDB-lite"/>
    </source>
</evidence>
<evidence type="ECO:0000313" key="2">
    <source>
        <dbReference type="EMBL" id="KAJ4432313.1"/>
    </source>
</evidence>
<reference evidence="2 3" key="1">
    <citation type="journal article" date="2022" name="Allergy">
        <title>Genome assembly and annotation of Periplaneta americana reveal a comprehensive cockroach allergen profile.</title>
        <authorList>
            <person name="Wang L."/>
            <person name="Xiong Q."/>
            <person name="Saelim N."/>
            <person name="Wang L."/>
            <person name="Nong W."/>
            <person name="Wan A.T."/>
            <person name="Shi M."/>
            <person name="Liu X."/>
            <person name="Cao Q."/>
            <person name="Hui J.H.L."/>
            <person name="Sookrung N."/>
            <person name="Leung T.F."/>
            <person name="Tungtrongchitr A."/>
            <person name="Tsui S.K.W."/>
        </authorList>
    </citation>
    <scope>NUCLEOTIDE SEQUENCE [LARGE SCALE GENOMIC DNA]</scope>
    <source>
        <strain evidence="2">PWHHKU_190912</strain>
    </source>
</reference>
<dbReference type="EMBL" id="JAJSOF020000029">
    <property type="protein sequence ID" value="KAJ4432313.1"/>
    <property type="molecule type" value="Genomic_DNA"/>
</dbReference>
<feature type="compositionally biased region" description="Acidic residues" evidence="1">
    <location>
        <begin position="22"/>
        <end position="32"/>
    </location>
</feature>
<comment type="caution">
    <text evidence="2">The sequence shown here is derived from an EMBL/GenBank/DDBJ whole genome shotgun (WGS) entry which is preliminary data.</text>
</comment>